<dbReference type="Proteomes" id="UP000053424">
    <property type="component" value="Unassembled WGS sequence"/>
</dbReference>
<protein>
    <submittedName>
        <fullName evidence="1">Uncharacterized protein</fullName>
    </submittedName>
</protein>
<dbReference type="AlphaFoldDB" id="A0A0C3C0T3"/>
<keyword evidence="2" id="KW-1185">Reference proteome</keyword>
<organism evidence="1 2">
    <name type="scientific">Hebeloma cylindrosporum</name>
    <dbReference type="NCBI Taxonomy" id="76867"/>
    <lineage>
        <taxon>Eukaryota</taxon>
        <taxon>Fungi</taxon>
        <taxon>Dikarya</taxon>
        <taxon>Basidiomycota</taxon>
        <taxon>Agaricomycotina</taxon>
        <taxon>Agaricomycetes</taxon>
        <taxon>Agaricomycetidae</taxon>
        <taxon>Agaricales</taxon>
        <taxon>Agaricineae</taxon>
        <taxon>Hymenogastraceae</taxon>
        <taxon>Hebeloma</taxon>
    </lineage>
</organism>
<reference evidence="1 2" key="1">
    <citation type="submission" date="2014-04" db="EMBL/GenBank/DDBJ databases">
        <authorList>
            <consortium name="DOE Joint Genome Institute"/>
            <person name="Kuo A."/>
            <person name="Gay G."/>
            <person name="Dore J."/>
            <person name="Kohler A."/>
            <person name="Nagy L.G."/>
            <person name="Floudas D."/>
            <person name="Copeland A."/>
            <person name="Barry K.W."/>
            <person name="Cichocki N."/>
            <person name="Veneault-Fourrey C."/>
            <person name="LaButti K."/>
            <person name="Lindquist E.A."/>
            <person name="Lipzen A."/>
            <person name="Lundell T."/>
            <person name="Morin E."/>
            <person name="Murat C."/>
            <person name="Sun H."/>
            <person name="Tunlid A."/>
            <person name="Henrissat B."/>
            <person name="Grigoriev I.V."/>
            <person name="Hibbett D.S."/>
            <person name="Martin F."/>
            <person name="Nordberg H.P."/>
            <person name="Cantor M.N."/>
            <person name="Hua S.X."/>
        </authorList>
    </citation>
    <scope>NUCLEOTIDE SEQUENCE [LARGE SCALE GENOMIC DNA]</scope>
    <source>
        <strain evidence="2">h7</strain>
    </source>
</reference>
<sequence>MGSGPSGKRCCQINEFISFTSKNQINLDLSFDELVEKRVCNKRIIQKDRIPNFISYPMARLTRNGVVLIDVTIERYPELKPGKQANNLRLD</sequence>
<evidence type="ECO:0000313" key="1">
    <source>
        <dbReference type="EMBL" id="KIM37281.1"/>
    </source>
</evidence>
<accession>A0A0C3C0T3</accession>
<proteinExistence type="predicted"/>
<gene>
    <name evidence="1" type="ORF">M413DRAFT_276555</name>
</gene>
<evidence type="ECO:0000313" key="2">
    <source>
        <dbReference type="Proteomes" id="UP000053424"/>
    </source>
</evidence>
<reference evidence="2" key="2">
    <citation type="submission" date="2015-01" db="EMBL/GenBank/DDBJ databases">
        <title>Evolutionary Origins and Diversification of the Mycorrhizal Mutualists.</title>
        <authorList>
            <consortium name="DOE Joint Genome Institute"/>
            <consortium name="Mycorrhizal Genomics Consortium"/>
            <person name="Kohler A."/>
            <person name="Kuo A."/>
            <person name="Nagy L.G."/>
            <person name="Floudas D."/>
            <person name="Copeland A."/>
            <person name="Barry K.W."/>
            <person name="Cichocki N."/>
            <person name="Veneault-Fourrey C."/>
            <person name="LaButti K."/>
            <person name="Lindquist E.A."/>
            <person name="Lipzen A."/>
            <person name="Lundell T."/>
            <person name="Morin E."/>
            <person name="Murat C."/>
            <person name="Riley R."/>
            <person name="Ohm R."/>
            <person name="Sun H."/>
            <person name="Tunlid A."/>
            <person name="Henrissat B."/>
            <person name="Grigoriev I.V."/>
            <person name="Hibbett D.S."/>
            <person name="Martin F."/>
        </authorList>
    </citation>
    <scope>NUCLEOTIDE SEQUENCE [LARGE SCALE GENOMIC DNA]</scope>
    <source>
        <strain evidence="2">h7</strain>
    </source>
</reference>
<name>A0A0C3C0T3_HEBCY</name>
<dbReference type="HOGENOM" id="CLU_2427253_0_0_1"/>
<dbReference type="EMBL" id="KN831798">
    <property type="protein sequence ID" value="KIM37281.1"/>
    <property type="molecule type" value="Genomic_DNA"/>
</dbReference>